<dbReference type="Proteomes" id="UP000471152">
    <property type="component" value="Unassembled WGS sequence"/>
</dbReference>
<evidence type="ECO:0000313" key="4">
    <source>
        <dbReference type="EMBL" id="NEN51160.1"/>
    </source>
</evidence>
<dbReference type="Pfam" id="PF04203">
    <property type="entry name" value="Sortase"/>
    <property type="match status" value="1"/>
</dbReference>
<evidence type="ECO:0000313" key="6">
    <source>
        <dbReference type="Proteomes" id="UP000471152"/>
    </source>
</evidence>
<accession>A0A6P0H5W0</accession>
<sequence length="212" mass="21277">MPGRPQPCLRRRLAAAALALGLLSLAGCGDAATPAAAQVTASPVPATASVAPSTAVAAPLVMAAARPVRVRIPAIGVDSDLMDLGLQDDGTLEVPPDGFPAGWFTGAPTPGEQGPAVIAGHVDWAGAPGVFAALRDVAAGDEITVSRADGSTAVFRVTEVGQYDKDAFPTAAVYGDLDHAGLRVITCGGEFDDAAQSYLDNTVVFADLVASA</sequence>
<dbReference type="NCBIfam" id="NF033748">
    <property type="entry name" value="class_F_sortase"/>
    <property type="match status" value="1"/>
</dbReference>
<protein>
    <submittedName>
        <fullName evidence="4">Class F sortase</fullName>
    </submittedName>
</protein>
<organism evidence="4 6">
    <name type="scientific">Modestobacter muralis</name>
    <dbReference type="NCBI Taxonomy" id="1608614"/>
    <lineage>
        <taxon>Bacteria</taxon>
        <taxon>Bacillati</taxon>
        <taxon>Actinomycetota</taxon>
        <taxon>Actinomycetes</taxon>
        <taxon>Geodermatophilales</taxon>
        <taxon>Geodermatophilaceae</taxon>
        <taxon>Modestobacter</taxon>
    </lineage>
</organism>
<dbReference type="AlphaFoldDB" id="A0A6P0H5W0"/>
<dbReference type="EMBL" id="JAAGWH010000019">
    <property type="protein sequence ID" value="NEK94272.1"/>
    <property type="molecule type" value="Genomic_DNA"/>
</dbReference>
<evidence type="ECO:0000313" key="5">
    <source>
        <dbReference type="Proteomes" id="UP000468828"/>
    </source>
</evidence>
<evidence type="ECO:0000313" key="3">
    <source>
        <dbReference type="EMBL" id="NEK94272.1"/>
    </source>
</evidence>
<evidence type="ECO:0000256" key="1">
    <source>
        <dbReference type="ARBA" id="ARBA00022801"/>
    </source>
</evidence>
<dbReference type="SUPFAM" id="SSF63817">
    <property type="entry name" value="Sortase"/>
    <property type="match status" value="1"/>
</dbReference>
<dbReference type="EMBL" id="JAAGWB010000021">
    <property type="protein sequence ID" value="NEN51160.1"/>
    <property type="molecule type" value="Genomic_DNA"/>
</dbReference>
<keyword evidence="2" id="KW-0732">Signal</keyword>
<dbReference type="GO" id="GO:0016787">
    <property type="term" value="F:hydrolase activity"/>
    <property type="evidence" value="ECO:0007669"/>
    <property type="project" value="UniProtKB-KW"/>
</dbReference>
<proteinExistence type="predicted"/>
<feature type="signal peptide" evidence="2">
    <location>
        <begin position="1"/>
        <end position="31"/>
    </location>
</feature>
<reference evidence="4 6" key="2">
    <citation type="submission" date="2020-02" db="EMBL/GenBank/DDBJ databases">
        <title>The WGS of Modestobacter muralis DSM 100205.</title>
        <authorList>
            <person name="Jiang Z."/>
        </authorList>
    </citation>
    <scope>NUCLEOTIDE SEQUENCE [LARGE SCALE GENOMIC DNA]</scope>
    <source>
        <strain evidence="4 6">DSM 100205</strain>
    </source>
</reference>
<name>A0A6P0H5W0_9ACTN</name>
<feature type="chain" id="PRO_5036390838" evidence="2">
    <location>
        <begin position="32"/>
        <end position="212"/>
    </location>
</feature>
<dbReference type="PROSITE" id="PS51257">
    <property type="entry name" value="PROKAR_LIPOPROTEIN"/>
    <property type="match status" value="1"/>
</dbReference>
<dbReference type="Proteomes" id="UP000468828">
    <property type="component" value="Unassembled WGS sequence"/>
</dbReference>
<gene>
    <name evidence="4" type="ORF">G3R41_09465</name>
    <name evidence="3" type="ORF">GCU67_08810</name>
</gene>
<dbReference type="RefSeq" id="WP_163610852.1">
    <property type="nucleotide sequence ID" value="NZ_JAAGWB010000021.1"/>
</dbReference>
<dbReference type="InterPro" id="IPR042001">
    <property type="entry name" value="Sortase_F"/>
</dbReference>
<dbReference type="Gene3D" id="2.40.260.10">
    <property type="entry name" value="Sortase"/>
    <property type="match status" value="1"/>
</dbReference>
<evidence type="ECO:0000256" key="2">
    <source>
        <dbReference type="SAM" id="SignalP"/>
    </source>
</evidence>
<comment type="caution">
    <text evidence="4">The sequence shown here is derived from an EMBL/GenBank/DDBJ whole genome shotgun (WGS) entry which is preliminary data.</text>
</comment>
<dbReference type="InterPro" id="IPR023365">
    <property type="entry name" value="Sortase_dom-sf"/>
</dbReference>
<reference evidence="3 5" key="1">
    <citation type="submission" date="2020-01" db="EMBL/GenBank/DDBJ databases">
        <title>the WGS Modestobacter muralis CPCC 204518.</title>
        <authorList>
            <person name="Jiang Z."/>
        </authorList>
    </citation>
    <scope>NUCLEOTIDE SEQUENCE [LARGE SCALE GENOMIC DNA]</scope>
    <source>
        <strain evidence="3 5">DSM 100205</strain>
    </source>
</reference>
<dbReference type="InterPro" id="IPR005754">
    <property type="entry name" value="Sortase"/>
</dbReference>
<keyword evidence="5" id="KW-1185">Reference proteome</keyword>
<dbReference type="CDD" id="cd05829">
    <property type="entry name" value="Sortase_F"/>
    <property type="match status" value="1"/>
</dbReference>
<keyword evidence="1" id="KW-0378">Hydrolase</keyword>